<evidence type="ECO:0000256" key="1">
    <source>
        <dbReference type="ARBA" id="ARBA00004585"/>
    </source>
</evidence>
<dbReference type="GO" id="GO:0006635">
    <property type="term" value="P:fatty acid beta-oxidation"/>
    <property type="evidence" value="ECO:0007669"/>
    <property type="project" value="TreeGrafter"/>
</dbReference>
<dbReference type="GO" id="GO:0005778">
    <property type="term" value="C:peroxisomal membrane"/>
    <property type="evidence" value="ECO:0007669"/>
    <property type="project" value="UniProtKB-SubCell"/>
</dbReference>
<dbReference type="InterPro" id="IPR017871">
    <property type="entry name" value="ABC_transporter-like_CS"/>
</dbReference>
<feature type="region of interest" description="Disordered" evidence="14">
    <location>
        <begin position="1295"/>
        <end position="1316"/>
    </location>
</feature>
<dbReference type="Gene3D" id="1.20.920.10">
    <property type="entry name" value="Bromodomain-like"/>
    <property type="match status" value="1"/>
</dbReference>
<evidence type="ECO:0000256" key="5">
    <source>
        <dbReference type="ARBA" id="ARBA00022723"/>
    </source>
</evidence>
<dbReference type="SUPFAM" id="SSF52540">
    <property type="entry name" value="P-loop containing nucleoside triphosphate hydrolases"/>
    <property type="match status" value="1"/>
</dbReference>
<feature type="compositionally biased region" description="Polar residues" evidence="14">
    <location>
        <begin position="948"/>
        <end position="962"/>
    </location>
</feature>
<dbReference type="Pfam" id="PF00005">
    <property type="entry name" value="ABC_tran"/>
    <property type="match status" value="1"/>
</dbReference>
<dbReference type="PROSITE" id="PS50016">
    <property type="entry name" value="ZF_PHD_2"/>
    <property type="match status" value="1"/>
</dbReference>
<evidence type="ECO:0000256" key="6">
    <source>
        <dbReference type="ARBA" id="ARBA00022741"/>
    </source>
</evidence>
<dbReference type="GO" id="GO:0042626">
    <property type="term" value="F:ATPase-coupled transmembrane transporter activity"/>
    <property type="evidence" value="ECO:0007669"/>
    <property type="project" value="TreeGrafter"/>
</dbReference>
<feature type="compositionally biased region" description="Polar residues" evidence="14">
    <location>
        <begin position="1706"/>
        <end position="1717"/>
    </location>
</feature>
<dbReference type="SMART" id="SM00249">
    <property type="entry name" value="PHD"/>
    <property type="match status" value="1"/>
</dbReference>
<dbReference type="OrthoDB" id="422637at2759"/>
<dbReference type="CDD" id="cd03223">
    <property type="entry name" value="ABCD_peroxisomal_ALDP"/>
    <property type="match status" value="1"/>
</dbReference>
<keyword evidence="10" id="KW-1133">Transmembrane helix</keyword>
<dbReference type="PANTHER" id="PTHR11384:SF62">
    <property type="entry name" value="ATP-BINDING CASSETTE SUB-FAMILY D MEMBER 3"/>
    <property type="match status" value="1"/>
</dbReference>
<dbReference type="GO" id="GO:0005524">
    <property type="term" value="F:ATP binding"/>
    <property type="evidence" value="ECO:0007669"/>
    <property type="project" value="UniProtKB-KW"/>
</dbReference>
<dbReference type="PRINTS" id="PR00503">
    <property type="entry name" value="BROMODOMAIN"/>
</dbReference>
<feature type="compositionally biased region" description="Low complexity" evidence="14">
    <location>
        <begin position="931"/>
        <end position="940"/>
    </location>
</feature>
<protein>
    <submittedName>
        <fullName evidence="15">Uncharacterized protein</fullName>
    </submittedName>
</protein>
<dbReference type="PROSITE" id="PS50014">
    <property type="entry name" value="BROMODOMAIN_2"/>
    <property type="match status" value="1"/>
</dbReference>
<dbReference type="InterPro" id="IPR001965">
    <property type="entry name" value="Znf_PHD"/>
</dbReference>
<dbReference type="CDD" id="cd20160">
    <property type="entry name" value="PWWP_PRKCBP1"/>
    <property type="match status" value="1"/>
</dbReference>
<evidence type="ECO:0000256" key="7">
    <source>
        <dbReference type="ARBA" id="ARBA00022771"/>
    </source>
</evidence>
<keyword evidence="4" id="KW-0812">Transmembrane</keyword>
<dbReference type="PANTHER" id="PTHR11384">
    <property type="entry name" value="ATP-BINDING CASSETTE, SUB-FAMILY D MEMBER"/>
    <property type="match status" value="1"/>
</dbReference>
<dbReference type="PROSITE" id="PS00211">
    <property type="entry name" value="ABC_TRANSPORTER_1"/>
    <property type="match status" value="1"/>
</dbReference>
<dbReference type="GO" id="GO:0007031">
    <property type="term" value="P:peroxisome organization"/>
    <property type="evidence" value="ECO:0007669"/>
    <property type="project" value="TreeGrafter"/>
</dbReference>
<accession>A0A7R8ZNQ1</accession>
<dbReference type="SMART" id="SM00293">
    <property type="entry name" value="PWWP"/>
    <property type="match status" value="1"/>
</dbReference>
<keyword evidence="7" id="KW-0863">Zinc-finger</keyword>
<comment type="similarity">
    <text evidence="2">Belongs to the ABC transporter superfamily. ABCD family. Peroxisomal fatty acyl CoA transporter (TC 3.A.1.203) subfamily.</text>
</comment>
<evidence type="ECO:0000256" key="8">
    <source>
        <dbReference type="ARBA" id="ARBA00022833"/>
    </source>
</evidence>
<dbReference type="PROSITE" id="PS01359">
    <property type="entry name" value="ZF_PHD_1"/>
    <property type="match status" value="1"/>
</dbReference>
<keyword evidence="12" id="KW-0472">Membrane</keyword>
<dbReference type="InterPro" id="IPR003439">
    <property type="entry name" value="ABC_transporter-like_ATP-bd"/>
</dbReference>
<organism evidence="15">
    <name type="scientific">Cyprideis torosa</name>
    <dbReference type="NCBI Taxonomy" id="163714"/>
    <lineage>
        <taxon>Eukaryota</taxon>
        <taxon>Metazoa</taxon>
        <taxon>Ecdysozoa</taxon>
        <taxon>Arthropoda</taxon>
        <taxon>Crustacea</taxon>
        <taxon>Oligostraca</taxon>
        <taxon>Ostracoda</taxon>
        <taxon>Podocopa</taxon>
        <taxon>Podocopida</taxon>
        <taxon>Cytherocopina</taxon>
        <taxon>Cytheroidea</taxon>
        <taxon>Cytherideidae</taxon>
        <taxon>Cyprideis</taxon>
    </lineage>
</organism>
<dbReference type="GO" id="GO:0016887">
    <property type="term" value="F:ATP hydrolysis activity"/>
    <property type="evidence" value="ECO:0007669"/>
    <property type="project" value="InterPro"/>
</dbReference>
<dbReference type="SUPFAM" id="SSF47370">
    <property type="entry name" value="Bromodomain"/>
    <property type="match status" value="1"/>
</dbReference>
<evidence type="ECO:0000256" key="3">
    <source>
        <dbReference type="ARBA" id="ARBA00022448"/>
    </source>
</evidence>
<keyword evidence="6" id="KW-0547">Nucleotide-binding</keyword>
<feature type="compositionally biased region" description="Polar residues" evidence="14">
    <location>
        <begin position="1346"/>
        <end position="1358"/>
    </location>
</feature>
<feature type="region of interest" description="Disordered" evidence="14">
    <location>
        <begin position="288"/>
        <end position="340"/>
    </location>
</feature>
<dbReference type="InterPro" id="IPR013083">
    <property type="entry name" value="Znf_RING/FYVE/PHD"/>
</dbReference>
<dbReference type="PROSITE" id="PS50812">
    <property type="entry name" value="PWWP"/>
    <property type="match status" value="1"/>
</dbReference>
<keyword evidence="5" id="KW-0479">Metal-binding</keyword>
<feature type="region of interest" description="Disordered" evidence="14">
    <location>
        <begin position="1423"/>
        <end position="1541"/>
    </location>
</feature>
<evidence type="ECO:0000256" key="4">
    <source>
        <dbReference type="ARBA" id="ARBA00022692"/>
    </source>
</evidence>
<dbReference type="SUPFAM" id="SSF57903">
    <property type="entry name" value="FYVE/PHD zinc finger"/>
    <property type="match status" value="1"/>
</dbReference>
<feature type="compositionally biased region" description="Polar residues" evidence="14">
    <location>
        <begin position="1106"/>
        <end position="1117"/>
    </location>
</feature>
<dbReference type="Gene3D" id="2.30.30.140">
    <property type="match status" value="1"/>
</dbReference>
<feature type="region of interest" description="Disordered" evidence="14">
    <location>
        <begin position="1072"/>
        <end position="1150"/>
    </location>
</feature>
<sequence>MDGFATQVKVMMNQIYPYPIICRDNIIRFDRVPLVTPNGDVLIETLSFEVKSGMNVLVCGPNGCGKSSLFRVLGELWPLWGGTLIKPSAQALFYVPQRPYMTVGTLRDQVIYPDSIEDMRRKKITDADLEHYLGLVQLSYILQREGGWDARADWMDVLSGGEKQRVAMSRLFYHKPQFAILDECTSAVSVDVEGSIYQYCRSAGITLFTVSHRQSLWKHHERKWVLWFLGLPPVNQKDLNYYSGFAFSFQYYLHMDGRGSYKFSLIDENTTQFGSTMAETAAMLYESGELSSDENLDEGEEKLGDRRRRHASSYQSDTEESDSPRTMHPQEESSAPTTHQIETITAAVERVDHLYASKKISSKLVARNRKKGLKQEPPSEDKKLPKSHCQSSTGAPRSRHSSGKGPTSRHSSGKGPTSRHSSGKGPTSRHSSGKGPTSRHSSGKRPTSRHSSGKEPGTGHSSEKGRHTSGAIPRSRHSSGCVLSTADTLDPSLKDEYCWICHDSEIHLSCHECPRSFHRDCGVSTAFIGLKEEDPKGWTCEDCEERRKLSSVPMDQRRYGDPVALCRLLRLILNRIQNHPSLPASKLAPFTEPVNVSDYPDYTSFVRQPMDLSTIKKRVKAKAYESPEQFRDDVKLIMHNCILYNGEGTDLGKSLCSTARKLCQVAQAELDTLRTCPDCYAESYSGRPDWFAKPCTVPHALVWAKVRGYPHWPGKLMRLNSKQADVRFFGNYDHAWLHFKDIYLYQPESPFPVKKQKASLDASKSECDEHIRRLETEFGGFVMAEERTSLATLLSEEKPQDAAADDLSWIVAKQLPSVGSKPPVRFRKRRASRGSEDADDSGSEASPPAKRRMEGAPHPAVVTVTESDEMDTEENESESEAEASESEEEYDTTPAQTEGKARPESLMYEITTPADEGGVKLKLGMRRKTDSTSTTTSSVSHAEISPLRPTSGTATEPANCNGNGDYRVPPFSEKGNGRLHQKEMEENDTSPAWTSVCSWTTGATIPKSAASVVTSIAPSAPSSSASMPVLIAPIPTSIATSTASTPASSASMPTLIAPIPTLIAPIPTSIATSTASTPASTASIPTSTASISSSSTASIRAAEAVSKSSEQGVTSEVSAPRDAVSQQERRPVSKGMSSSPPPAPVISGEVTLTRKSDAKKTVNTVTPLANQTPALGKKAESSERVALQRKERERSTCGRKHCLWVSWVLSPCSGSPTGAESSERVALQRKERERSTCGRKHCLWVSWVLSPCSGSPTGAESSERVALQREESERSTCGRKHCIWVFRVLSPCSGSPTGAESSERVALKREEISPSSPPVPIVTLSRVAPKVQDVTVTRTASREESATSSGPTSPVTMVSSQRPVATVSAQPVVSGQSTVPSVSVSSQPLATVPTSTSTPNITYARSMHSKGVREGKAFLRFARKSTGGGVPPPGANRMARKTCNPLPPVANQTANKKPSPGCSPANSGDGNQPPTNKKPPEKIQPLASQTSITVNGGTGTISSHGLPVSGADTSNASISKNESDSFEASVTKSDQELPQPPRIRLANVASLMDPSVVSLSAAPVAMAPSPPQAKPAEEEIQKLEENLESSLNSCSLQLKDSLRSSFLAAVNRTTQQQAPEIERLRKEGQRQKAELQRQKAELQRLKAELQDTNLRNSQLREEIRRTKCRQCSWQQDSVTFLSCRVFQVVVPLPFAVRRASFEGPNQPVSTSEPSNGDPSPYTPSGPGTETHAESPGDTNGQWDPVSPADSGLTEADRLPGNFQFSHEMVEVVPLLGPDPP</sequence>
<dbReference type="InterPro" id="IPR027417">
    <property type="entry name" value="P-loop_NTPase"/>
</dbReference>
<dbReference type="SMART" id="SM00297">
    <property type="entry name" value="BROMO"/>
    <property type="match status" value="1"/>
</dbReference>
<dbReference type="GO" id="GO:0005324">
    <property type="term" value="F:long-chain fatty acid transmembrane transporter activity"/>
    <property type="evidence" value="ECO:0007669"/>
    <property type="project" value="TreeGrafter"/>
</dbReference>
<proteinExistence type="inferred from homology"/>
<reference evidence="15" key="1">
    <citation type="submission" date="2020-11" db="EMBL/GenBank/DDBJ databases">
        <authorList>
            <person name="Tran Van P."/>
        </authorList>
    </citation>
    <scope>NUCLEOTIDE SEQUENCE</scope>
</reference>
<dbReference type="GO" id="GO:0042760">
    <property type="term" value="P:very long-chain fatty acid catabolic process"/>
    <property type="evidence" value="ECO:0007669"/>
    <property type="project" value="TreeGrafter"/>
</dbReference>
<comment type="subcellular location">
    <subcellularLocation>
        <location evidence="1">Peroxisome membrane</location>
        <topology evidence="1">Multi-pass membrane protein</topology>
    </subcellularLocation>
</comment>
<evidence type="ECO:0000256" key="14">
    <source>
        <dbReference type="SAM" id="MobiDB-lite"/>
    </source>
</evidence>
<feature type="compositionally biased region" description="Polar residues" evidence="14">
    <location>
        <begin position="1511"/>
        <end position="1532"/>
    </location>
</feature>
<feature type="compositionally biased region" description="Basic and acidic residues" evidence="14">
    <location>
        <begin position="322"/>
        <end position="331"/>
    </location>
</feature>
<keyword evidence="11" id="KW-0103">Bromodomain</keyword>
<dbReference type="PROSITE" id="PS50893">
    <property type="entry name" value="ABC_TRANSPORTER_2"/>
    <property type="match status" value="1"/>
</dbReference>
<feature type="compositionally biased region" description="Basic and acidic residues" evidence="14">
    <location>
        <begin position="1301"/>
        <end position="1312"/>
    </location>
</feature>
<feature type="compositionally biased region" description="Polar residues" evidence="14">
    <location>
        <begin position="1486"/>
        <end position="1503"/>
    </location>
</feature>
<name>A0A7R8ZNQ1_9CRUS</name>
<keyword evidence="9" id="KW-0067">ATP-binding</keyword>
<dbReference type="GO" id="GO:0015910">
    <property type="term" value="P:long-chain fatty acid import into peroxisome"/>
    <property type="evidence" value="ECO:0007669"/>
    <property type="project" value="TreeGrafter"/>
</dbReference>
<keyword evidence="8" id="KW-0862">Zinc</keyword>
<evidence type="ECO:0000256" key="9">
    <source>
        <dbReference type="ARBA" id="ARBA00022840"/>
    </source>
</evidence>
<feature type="region of interest" description="Disordered" evidence="14">
    <location>
        <begin position="366"/>
        <end position="481"/>
    </location>
</feature>
<dbReference type="Gene3D" id="3.40.50.300">
    <property type="entry name" value="P-loop containing nucleotide triphosphate hydrolases"/>
    <property type="match status" value="1"/>
</dbReference>
<feature type="coiled-coil region" evidence="13">
    <location>
        <begin position="1618"/>
        <end position="1669"/>
    </location>
</feature>
<dbReference type="Pfam" id="PF00855">
    <property type="entry name" value="PWWP"/>
    <property type="match status" value="1"/>
</dbReference>
<feature type="region of interest" description="Disordered" evidence="14">
    <location>
        <begin position="1336"/>
        <end position="1358"/>
    </location>
</feature>
<dbReference type="InterPro" id="IPR011011">
    <property type="entry name" value="Znf_FYVE_PHD"/>
</dbReference>
<evidence type="ECO:0000313" key="15">
    <source>
        <dbReference type="EMBL" id="CAD7228484.1"/>
    </source>
</evidence>
<evidence type="ECO:0000256" key="10">
    <source>
        <dbReference type="ARBA" id="ARBA00022989"/>
    </source>
</evidence>
<dbReference type="Gene3D" id="3.30.40.10">
    <property type="entry name" value="Zinc/RING finger domain, C3HC4 (zinc finger)"/>
    <property type="match status" value="1"/>
</dbReference>
<evidence type="ECO:0000256" key="11">
    <source>
        <dbReference type="ARBA" id="ARBA00023117"/>
    </source>
</evidence>
<gene>
    <name evidence="15" type="ORF">CTOB1V02_LOCUS6367</name>
</gene>
<dbReference type="SUPFAM" id="SSF63748">
    <property type="entry name" value="Tudor/PWWP/MBT"/>
    <property type="match status" value="1"/>
</dbReference>
<dbReference type="InterPro" id="IPR000313">
    <property type="entry name" value="PWWP_dom"/>
</dbReference>
<evidence type="ECO:0000256" key="12">
    <source>
        <dbReference type="ARBA" id="ARBA00023136"/>
    </source>
</evidence>
<feature type="region of interest" description="Disordered" evidence="14">
    <location>
        <begin position="1702"/>
        <end position="1761"/>
    </location>
</feature>
<dbReference type="InterPro" id="IPR001487">
    <property type="entry name" value="Bromodomain"/>
</dbReference>
<dbReference type="InterPro" id="IPR019787">
    <property type="entry name" value="Znf_PHD-finger"/>
</dbReference>
<dbReference type="InterPro" id="IPR019786">
    <property type="entry name" value="Zinc_finger_PHD-type_CS"/>
</dbReference>
<feature type="compositionally biased region" description="Polar residues" evidence="14">
    <location>
        <begin position="1464"/>
        <end position="1475"/>
    </location>
</feature>
<evidence type="ECO:0000256" key="2">
    <source>
        <dbReference type="ARBA" id="ARBA00008575"/>
    </source>
</evidence>
<dbReference type="FunFam" id="3.40.50.300:FF:000636">
    <property type="entry name" value="ATP-binding cassette sub-family D member 3"/>
    <property type="match status" value="1"/>
</dbReference>
<feature type="compositionally biased region" description="Low complexity" evidence="14">
    <location>
        <begin position="1072"/>
        <end position="1099"/>
    </location>
</feature>
<dbReference type="InterPro" id="IPR050835">
    <property type="entry name" value="ABC_transporter_sub-D"/>
</dbReference>
<dbReference type="InterPro" id="IPR036427">
    <property type="entry name" value="Bromodomain-like_sf"/>
</dbReference>
<feature type="compositionally biased region" description="Acidic residues" evidence="14">
    <location>
        <begin position="291"/>
        <end position="300"/>
    </location>
</feature>
<feature type="compositionally biased region" description="Basic and acidic residues" evidence="14">
    <location>
        <begin position="373"/>
        <end position="384"/>
    </location>
</feature>
<dbReference type="GO" id="GO:0008270">
    <property type="term" value="F:zinc ion binding"/>
    <property type="evidence" value="ECO:0007669"/>
    <property type="project" value="UniProtKB-KW"/>
</dbReference>
<dbReference type="Pfam" id="PF00439">
    <property type="entry name" value="Bromodomain"/>
    <property type="match status" value="1"/>
</dbReference>
<evidence type="ECO:0000256" key="13">
    <source>
        <dbReference type="SAM" id="Coils"/>
    </source>
</evidence>
<keyword evidence="13" id="KW-0175">Coiled coil</keyword>
<feature type="region of interest" description="Disordered" evidence="14">
    <location>
        <begin position="821"/>
        <end position="993"/>
    </location>
</feature>
<feature type="compositionally biased region" description="Acidic residues" evidence="14">
    <location>
        <begin position="866"/>
        <end position="891"/>
    </location>
</feature>
<dbReference type="EMBL" id="OB661556">
    <property type="protein sequence ID" value="CAD7228484.1"/>
    <property type="molecule type" value="Genomic_DNA"/>
</dbReference>
<keyword evidence="3" id="KW-0813">Transport</keyword>
<feature type="compositionally biased region" description="Polar residues" evidence="14">
    <location>
        <begin position="404"/>
        <end position="440"/>
    </location>
</feature>